<feature type="transmembrane region" description="Helical" evidence="6">
    <location>
        <begin position="399"/>
        <end position="421"/>
    </location>
</feature>
<dbReference type="EMBL" id="PJEX01000056">
    <property type="protein sequence ID" value="TKW56884.1"/>
    <property type="molecule type" value="Genomic_DNA"/>
</dbReference>
<dbReference type="PRINTS" id="PR01035">
    <property type="entry name" value="TCRTETA"/>
</dbReference>
<dbReference type="SUPFAM" id="SSF103473">
    <property type="entry name" value="MFS general substrate transporter"/>
    <property type="match status" value="1"/>
</dbReference>
<proteinExistence type="predicted"/>
<dbReference type="Gene3D" id="1.20.1250.20">
    <property type="entry name" value="MFS general substrate transporter like domains"/>
    <property type="match status" value="1"/>
</dbReference>
<feature type="transmembrane region" description="Helical" evidence="6">
    <location>
        <begin position="346"/>
        <end position="370"/>
    </location>
</feature>
<evidence type="ECO:0000313" key="8">
    <source>
        <dbReference type="Proteomes" id="UP000310108"/>
    </source>
</evidence>
<evidence type="ECO:0000256" key="5">
    <source>
        <dbReference type="ARBA" id="ARBA00023136"/>
    </source>
</evidence>
<feature type="transmembrane region" description="Helical" evidence="6">
    <location>
        <begin position="537"/>
        <end position="555"/>
    </location>
</feature>
<feature type="transmembrane region" description="Helical" evidence="6">
    <location>
        <begin position="464"/>
        <end position="490"/>
    </location>
</feature>
<protein>
    <submittedName>
        <fullName evidence="7">Putative membrane protein</fullName>
    </submittedName>
</protein>
<evidence type="ECO:0000256" key="4">
    <source>
        <dbReference type="ARBA" id="ARBA00022989"/>
    </source>
</evidence>
<feature type="transmembrane region" description="Helical" evidence="6">
    <location>
        <begin position="137"/>
        <end position="157"/>
    </location>
</feature>
<dbReference type="PANTHER" id="PTHR23504">
    <property type="entry name" value="MAJOR FACILITATOR SUPERFAMILY DOMAIN-CONTAINING PROTEIN 10"/>
    <property type="match status" value="1"/>
</dbReference>
<comment type="subcellular location">
    <subcellularLocation>
        <location evidence="1">Membrane</location>
        <topology evidence="1">Multi-pass membrane protein</topology>
    </subcellularLocation>
</comment>
<dbReference type="AlphaFoldDB" id="A0A4U6XMK0"/>
<dbReference type="PANTHER" id="PTHR23504:SF16">
    <property type="entry name" value="TRANSPORTER, PUTATIVE (AFU_ORTHOLOGUE AFUA_1G13970)-RELATED"/>
    <property type="match status" value="1"/>
</dbReference>
<dbReference type="InterPro" id="IPR036259">
    <property type="entry name" value="MFS_trans_sf"/>
</dbReference>
<keyword evidence="8" id="KW-1185">Reference proteome</keyword>
<dbReference type="Pfam" id="PF07690">
    <property type="entry name" value="MFS_1"/>
    <property type="match status" value="1"/>
</dbReference>
<feature type="transmembrane region" description="Helical" evidence="6">
    <location>
        <begin position="195"/>
        <end position="218"/>
    </location>
</feature>
<comment type="caution">
    <text evidence="7">The sequence shown here is derived from an EMBL/GenBank/DDBJ whole genome shotgun (WGS) entry which is preliminary data.</text>
</comment>
<dbReference type="InterPro" id="IPR011701">
    <property type="entry name" value="MFS"/>
</dbReference>
<keyword evidence="4 6" id="KW-1133">Transmembrane helix</keyword>
<reference evidence="7 8" key="1">
    <citation type="journal article" date="2019" name="PLoS ONE">
        <title>Comparative genome analysis indicates high evolutionary potential of pathogenicity genes in Colletotrichum tanaceti.</title>
        <authorList>
            <person name="Lelwala R.V."/>
            <person name="Korhonen P.K."/>
            <person name="Young N.D."/>
            <person name="Scott J.B."/>
            <person name="Ades P.A."/>
            <person name="Gasser R.B."/>
            <person name="Taylor P.W.J."/>
        </authorList>
    </citation>
    <scope>NUCLEOTIDE SEQUENCE [LARGE SCALE GENOMIC DNA]</scope>
    <source>
        <strain evidence="7">BRIP57314</strain>
    </source>
</reference>
<evidence type="ECO:0000256" key="1">
    <source>
        <dbReference type="ARBA" id="ARBA00004141"/>
    </source>
</evidence>
<feature type="transmembrane region" description="Helical" evidence="6">
    <location>
        <begin position="433"/>
        <end position="452"/>
    </location>
</feature>
<sequence>MPCGCPSSSYTSIPYLGQTVSDSQTVRQSVSQRARHTDIHTHTHTPMAQRLCRLPWAYLPSNKAAAVAVIASVRVVDFYQMASFQTCVTLHLQHLHPGLPPADVARNVGVAQGIFTAAQILSAPAWGLAADTIGRKAVILIGLLGTAVACLAVAFAASFRSVVLWRLFAGAVNGTVVAARAAMSDTLAPQHRPAGFSMLVLAFHVANAVGPLLAAASMNSRAGATSSLAFADYIGENRLTASLSKQPYALPNLLSAGFLLMDALLVWFKLEETSKDAQQIRHTAAVQLQSWTARLRQYRRLPDCEDQTDSLMGSLTKSEPILEMEQQQQPSGHNREPTEPLWTPRLFIILATVAILEFHLGAFGSMWALFVVADRRKPDAPVNLPFTFTGGLHLERSQLGFAMGLLGIIGTLLQFTAVPYYTAKKGAVRSFKASLPLFAVSLFAAPYLSFVAPAAPAHVHAAALWLGIFFVLFLHVVSRSFGILASILLVNQATNLPSRRGTVHGIGNTVASTFRTAGAMAGGVLYGLGEQRNQVGLGWWFVCFVSVQGWIMGYWL</sequence>
<evidence type="ECO:0000256" key="6">
    <source>
        <dbReference type="SAM" id="Phobius"/>
    </source>
</evidence>
<keyword evidence="2" id="KW-0813">Transport</keyword>
<gene>
    <name evidence="7" type="primary">YCR023C</name>
    <name evidence="7" type="ORF">CTA1_11280</name>
</gene>
<evidence type="ECO:0000256" key="2">
    <source>
        <dbReference type="ARBA" id="ARBA00022448"/>
    </source>
</evidence>
<organism evidence="7 8">
    <name type="scientific">Colletotrichum tanaceti</name>
    <dbReference type="NCBI Taxonomy" id="1306861"/>
    <lineage>
        <taxon>Eukaryota</taxon>
        <taxon>Fungi</taxon>
        <taxon>Dikarya</taxon>
        <taxon>Ascomycota</taxon>
        <taxon>Pezizomycotina</taxon>
        <taxon>Sordariomycetes</taxon>
        <taxon>Hypocreomycetidae</taxon>
        <taxon>Glomerellales</taxon>
        <taxon>Glomerellaceae</taxon>
        <taxon>Colletotrichum</taxon>
        <taxon>Colletotrichum destructivum species complex</taxon>
    </lineage>
</organism>
<dbReference type="GO" id="GO:0022857">
    <property type="term" value="F:transmembrane transporter activity"/>
    <property type="evidence" value="ECO:0007669"/>
    <property type="project" value="InterPro"/>
</dbReference>
<name>A0A4U6XMK0_9PEZI</name>
<evidence type="ECO:0000313" key="7">
    <source>
        <dbReference type="EMBL" id="TKW56884.1"/>
    </source>
</evidence>
<accession>A0A4U6XMK0</accession>
<dbReference type="InterPro" id="IPR001958">
    <property type="entry name" value="Tet-R_TetA/multi-R_MdtG-like"/>
</dbReference>
<dbReference type="Proteomes" id="UP000310108">
    <property type="component" value="Unassembled WGS sequence"/>
</dbReference>
<dbReference type="GO" id="GO:0016020">
    <property type="term" value="C:membrane"/>
    <property type="evidence" value="ECO:0007669"/>
    <property type="project" value="UniProtKB-SubCell"/>
</dbReference>
<keyword evidence="5 6" id="KW-0472">Membrane</keyword>
<keyword evidence="3 6" id="KW-0812">Transmembrane</keyword>
<evidence type="ECO:0000256" key="3">
    <source>
        <dbReference type="ARBA" id="ARBA00022692"/>
    </source>
</evidence>